<feature type="compositionally biased region" description="Polar residues" evidence="1">
    <location>
        <begin position="91"/>
        <end position="103"/>
    </location>
</feature>
<evidence type="ECO:0000313" key="3">
    <source>
        <dbReference type="EMBL" id="OSY42927.1"/>
    </source>
</evidence>
<proteinExistence type="predicted"/>
<keyword evidence="4" id="KW-1185">Reference proteome</keyword>
<feature type="region of interest" description="Disordered" evidence="1">
    <location>
        <begin position="76"/>
        <end position="109"/>
    </location>
</feature>
<protein>
    <submittedName>
        <fullName evidence="3">Uncharacterized protein</fullName>
    </submittedName>
</protein>
<dbReference type="AlphaFoldDB" id="A0A1Y2N758"/>
<feature type="transmembrane region" description="Helical" evidence="2">
    <location>
        <begin position="9"/>
        <end position="27"/>
    </location>
</feature>
<gene>
    <name evidence="3" type="ORF">BG845_01169</name>
</gene>
<evidence type="ECO:0000256" key="2">
    <source>
        <dbReference type="SAM" id="Phobius"/>
    </source>
</evidence>
<name>A0A1Y2N758_PSEAH</name>
<reference evidence="3 4" key="1">
    <citation type="submission" date="2016-09" db="EMBL/GenBank/DDBJ databases">
        <title>Pseudonocardia autotrophica DSM535, a candidate organism with high potential of specific P450 cytochromes.</title>
        <authorList>
            <person name="Grumaz C."/>
            <person name="Vainshtein Y."/>
            <person name="Kirstahler P."/>
            <person name="Sohn K."/>
        </authorList>
    </citation>
    <scope>NUCLEOTIDE SEQUENCE [LARGE SCALE GENOMIC DNA]</scope>
    <source>
        <strain evidence="3 4">DSM 535</strain>
    </source>
</reference>
<comment type="caution">
    <text evidence="3">The sequence shown here is derived from an EMBL/GenBank/DDBJ whole genome shotgun (WGS) entry which is preliminary data.</text>
</comment>
<keyword evidence="2" id="KW-0472">Membrane</keyword>
<feature type="transmembrane region" description="Helical" evidence="2">
    <location>
        <begin position="33"/>
        <end position="51"/>
    </location>
</feature>
<dbReference type="RefSeq" id="WP_085911464.1">
    <property type="nucleotide sequence ID" value="NZ_AP018920.1"/>
</dbReference>
<evidence type="ECO:0000313" key="4">
    <source>
        <dbReference type="Proteomes" id="UP000194360"/>
    </source>
</evidence>
<sequence>MSLPAEATVLRWASTFAFIGFFAAALYMVGATLAPWIGAGVTGALAVSLWLRHIEESGNARVRAEGQEQHGFRAEVDGAPQGARIIHPRNQHSPPRESQSTSYYDDEDD</sequence>
<accession>A0A1Y2N758</accession>
<dbReference type="EMBL" id="MIGB01000004">
    <property type="protein sequence ID" value="OSY42927.1"/>
    <property type="molecule type" value="Genomic_DNA"/>
</dbReference>
<keyword evidence="2" id="KW-1133">Transmembrane helix</keyword>
<keyword evidence="2" id="KW-0812">Transmembrane</keyword>
<dbReference type="Proteomes" id="UP000194360">
    <property type="component" value="Unassembled WGS sequence"/>
</dbReference>
<organism evidence="3 4">
    <name type="scientific">Pseudonocardia autotrophica</name>
    <name type="common">Amycolata autotrophica</name>
    <name type="synonym">Nocardia autotrophica</name>
    <dbReference type="NCBI Taxonomy" id="2074"/>
    <lineage>
        <taxon>Bacteria</taxon>
        <taxon>Bacillati</taxon>
        <taxon>Actinomycetota</taxon>
        <taxon>Actinomycetes</taxon>
        <taxon>Pseudonocardiales</taxon>
        <taxon>Pseudonocardiaceae</taxon>
        <taxon>Pseudonocardia</taxon>
    </lineage>
</organism>
<evidence type="ECO:0000256" key="1">
    <source>
        <dbReference type="SAM" id="MobiDB-lite"/>
    </source>
</evidence>
<dbReference type="STRING" id="2074.BG845_01169"/>